<keyword evidence="4" id="KW-0410">Iron transport</keyword>
<keyword evidence="9 11" id="KW-0472">Membrane</keyword>
<keyword evidence="6" id="KW-0408">Iron</keyword>
<name>A0A9X3TWA1_9PROT</name>
<evidence type="ECO:0000256" key="7">
    <source>
        <dbReference type="ARBA" id="ARBA00023065"/>
    </source>
</evidence>
<comment type="caution">
    <text evidence="16">The sequence shown here is derived from an EMBL/GenBank/DDBJ whole genome shotgun (WGS) entry which is preliminary data.</text>
</comment>
<dbReference type="InterPro" id="IPR039426">
    <property type="entry name" value="TonB-dep_rcpt-like"/>
</dbReference>
<keyword evidence="8 12" id="KW-0798">TonB box</keyword>
<dbReference type="InterPro" id="IPR012910">
    <property type="entry name" value="Plug_dom"/>
</dbReference>
<feature type="signal peptide" evidence="13">
    <location>
        <begin position="1"/>
        <end position="28"/>
    </location>
</feature>
<protein>
    <submittedName>
        <fullName evidence="16">TonB-dependent receptor</fullName>
    </submittedName>
</protein>
<dbReference type="CDD" id="cd01347">
    <property type="entry name" value="ligand_gated_channel"/>
    <property type="match status" value="1"/>
</dbReference>
<keyword evidence="7" id="KW-0406">Ion transport</keyword>
<evidence type="ECO:0000256" key="9">
    <source>
        <dbReference type="ARBA" id="ARBA00023136"/>
    </source>
</evidence>
<evidence type="ECO:0000256" key="11">
    <source>
        <dbReference type="PROSITE-ProRule" id="PRU01360"/>
    </source>
</evidence>
<dbReference type="PROSITE" id="PS52016">
    <property type="entry name" value="TONB_DEPENDENT_REC_3"/>
    <property type="match status" value="1"/>
</dbReference>
<reference evidence="16" key="2">
    <citation type="journal article" date="2023" name="Syst. Appl. Microbiol.">
        <title>Govania unica gen. nov., sp. nov., a rare biosphere bacterium that represents a novel family in the class Alphaproteobacteria.</title>
        <authorList>
            <person name="Vandamme P."/>
            <person name="Peeters C."/>
            <person name="Hettiarachchi A."/>
            <person name="Cnockaert M."/>
            <person name="Carlier A."/>
        </authorList>
    </citation>
    <scope>NUCLEOTIDE SEQUENCE</scope>
    <source>
        <strain evidence="16">LMG 31809</strain>
    </source>
</reference>
<feature type="domain" description="TonB-dependent receptor-like beta-barrel" evidence="14">
    <location>
        <begin position="288"/>
        <end position="747"/>
    </location>
</feature>
<evidence type="ECO:0000256" key="3">
    <source>
        <dbReference type="ARBA" id="ARBA00022452"/>
    </source>
</evidence>
<dbReference type="PANTHER" id="PTHR32552:SF81">
    <property type="entry name" value="TONB-DEPENDENT OUTER MEMBRANE RECEPTOR"/>
    <property type="match status" value="1"/>
</dbReference>
<keyword evidence="5 11" id="KW-0812">Transmembrane</keyword>
<evidence type="ECO:0000256" key="1">
    <source>
        <dbReference type="ARBA" id="ARBA00004571"/>
    </source>
</evidence>
<dbReference type="Pfam" id="PF07715">
    <property type="entry name" value="Plug"/>
    <property type="match status" value="1"/>
</dbReference>
<keyword evidence="10 11" id="KW-0998">Cell outer membrane</keyword>
<dbReference type="InterPro" id="IPR036942">
    <property type="entry name" value="Beta-barrel_TonB_sf"/>
</dbReference>
<keyword evidence="13" id="KW-0732">Signal</keyword>
<dbReference type="RefSeq" id="WP_274942597.1">
    <property type="nucleotide sequence ID" value="NZ_JANWOI010000001.1"/>
</dbReference>
<evidence type="ECO:0000256" key="4">
    <source>
        <dbReference type="ARBA" id="ARBA00022496"/>
    </source>
</evidence>
<keyword evidence="3 11" id="KW-1134">Transmembrane beta strand</keyword>
<dbReference type="AlphaFoldDB" id="A0A9X3TWA1"/>
<feature type="domain" description="TonB-dependent receptor plug" evidence="15">
    <location>
        <begin position="54"/>
        <end position="159"/>
    </location>
</feature>
<dbReference type="PANTHER" id="PTHR32552">
    <property type="entry name" value="FERRICHROME IRON RECEPTOR-RELATED"/>
    <property type="match status" value="1"/>
</dbReference>
<evidence type="ECO:0000256" key="12">
    <source>
        <dbReference type="RuleBase" id="RU003357"/>
    </source>
</evidence>
<keyword evidence="16" id="KW-0675">Receptor</keyword>
<keyword evidence="2 11" id="KW-0813">Transport</keyword>
<keyword evidence="17" id="KW-1185">Reference proteome</keyword>
<evidence type="ECO:0000256" key="2">
    <source>
        <dbReference type="ARBA" id="ARBA00022448"/>
    </source>
</evidence>
<dbReference type="Gene3D" id="2.40.170.20">
    <property type="entry name" value="TonB-dependent receptor, beta-barrel domain"/>
    <property type="match status" value="1"/>
</dbReference>
<organism evidence="16 17">
    <name type="scientific">Govanella unica</name>
    <dbReference type="NCBI Taxonomy" id="2975056"/>
    <lineage>
        <taxon>Bacteria</taxon>
        <taxon>Pseudomonadati</taxon>
        <taxon>Pseudomonadota</taxon>
        <taxon>Alphaproteobacteria</taxon>
        <taxon>Emcibacterales</taxon>
        <taxon>Govanellaceae</taxon>
        <taxon>Govanella</taxon>
    </lineage>
</organism>
<feature type="chain" id="PRO_5040951540" evidence="13">
    <location>
        <begin position="29"/>
        <end position="801"/>
    </location>
</feature>
<proteinExistence type="inferred from homology"/>
<evidence type="ECO:0000256" key="10">
    <source>
        <dbReference type="ARBA" id="ARBA00023237"/>
    </source>
</evidence>
<evidence type="ECO:0000313" key="16">
    <source>
        <dbReference type="EMBL" id="MDA5192896.1"/>
    </source>
</evidence>
<evidence type="ECO:0000256" key="8">
    <source>
        <dbReference type="ARBA" id="ARBA00023077"/>
    </source>
</evidence>
<evidence type="ECO:0000256" key="5">
    <source>
        <dbReference type="ARBA" id="ARBA00022692"/>
    </source>
</evidence>
<dbReference type="Pfam" id="PF00593">
    <property type="entry name" value="TonB_dep_Rec_b-barrel"/>
    <property type="match status" value="1"/>
</dbReference>
<evidence type="ECO:0000313" key="17">
    <source>
        <dbReference type="Proteomes" id="UP001141619"/>
    </source>
</evidence>
<dbReference type="SUPFAM" id="SSF56935">
    <property type="entry name" value="Porins"/>
    <property type="match status" value="1"/>
</dbReference>
<reference evidence="16" key="1">
    <citation type="submission" date="2022-08" db="EMBL/GenBank/DDBJ databases">
        <authorList>
            <person name="Vandamme P."/>
            <person name="Hettiarachchi A."/>
            <person name="Peeters C."/>
            <person name="Cnockaert M."/>
            <person name="Carlier A."/>
        </authorList>
    </citation>
    <scope>NUCLEOTIDE SEQUENCE</scope>
    <source>
        <strain evidence="16">LMG 31809</strain>
    </source>
</reference>
<evidence type="ECO:0000256" key="6">
    <source>
        <dbReference type="ARBA" id="ARBA00023004"/>
    </source>
</evidence>
<sequence length="801" mass="86072">MLKLKAALLSGVATSVISMFAISAPSFAQEAGVSGSALEEIFVTARKKEENILSAPLSVTAFTSEAMVERNIIDQTTLANQTPGLDFTAPGGLSTARPVIRGMSQSSRAGDETNVATFIDGVYIDGFSSSNVNMDALERVEVVRGAQSAQYGRNSFAGAINYITKKPTMKFEAGGTGIIGEDSRYGASAYLNSPVIADKLAVRLDASYDDTGGYYRDSVSGEHLGARETYAVRGGILANVSDVTTAILRVDYSQSHANTFARNVVATNDPNLCCRSISGGAPAGFGTLYRGEMNSNPHANFAYNPRAFAGDDEVFHTNLTVTSDWDNVTLTSITGYDKRTFDTLADQDRTPNGTLFRIASRTPATQSALLVTMKTLSGTEEKRESFSEELRLASKNNSFINWAVGGYYSKLIGHSTRRQGGEIISSVKENPALATAAANTIAVIKDGVIPVAEITGNDTTMASAFGSLDVNITPELVLSGEARYTWEDKGVDNSFLSAAFNATTNPLSRGSGLEAASFKYFTPRVILNYSVTNDVKVYASVAKGAKSGGINAGISAVISPANPSVLPQWATYQPETAWNYEIGTKFTAFDKRVRGALAAYYVDWKNQQVSNTVFVTTVNRTMTAIANAAHSTVKGVEFEGAALLTDGLVANFAYAYNDAKYKDAIFAAYAVENAALYGFPGGDVSGNRIQNTSKHSVNFGLEYSMPVADGYNLIGRADYIFRSKQFDTPVNLAWTPNYNAVNLNLTVENDTTRVGAFCSNILNDRDPSVGYNSRNINGEVVYQIQPREGRRCGLRVSYKFN</sequence>
<comment type="subcellular location">
    <subcellularLocation>
        <location evidence="1 11">Cell outer membrane</location>
        <topology evidence="1 11">Multi-pass membrane protein</topology>
    </subcellularLocation>
</comment>
<dbReference type="Proteomes" id="UP001141619">
    <property type="component" value="Unassembled WGS sequence"/>
</dbReference>
<evidence type="ECO:0000256" key="13">
    <source>
        <dbReference type="SAM" id="SignalP"/>
    </source>
</evidence>
<dbReference type="GO" id="GO:0009279">
    <property type="term" value="C:cell outer membrane"/>
    <property type="evidence" value="ECO:0007669"/>
    <property type="project" value="UniProtKB-SubCell"/>
</dbReference>
<dbReference type="EMBL" id="JANWOI010000001">
    <property type="protein sequence ID" value="MDA5192896.1"/>
    <property type="molecule type" value="Genomic_DNA"/>
</dbReference>
<gene>
    <name evidence="16" type="ORF">NYP16_02845</name>
</gene>
<comment type="similarity">
    <text evidence="11 12">Belongs to the TonB-dependent receptor family.</text>
</comment>
<evidence type="ECO:0000259" key="14">
    <source>
        <dbReference type="Pfam" id="PF00593"/>
    </source>
</evidence>
<accession>A0A9X3TWA1</accession>
<evidence type="ECO:0000259" key="15">
    <source>
        <dbReference type="Pfam" id="PF07715"/>
    </source>
</evidence>
<dbReference type="GO" id="GO:0006826">
    <property type="term" value="P:iron ion transport"/>
    <property type="evidence" value="ECO:0007669"/>
    <property type="project" value="UniProtKB-KW"/>
</dbReference>
<dbReference type="InterPro" id="IPR000531">
    <property type="entry name" value="Beta-barrel_TonB"/>
</dbReference>